<feature type="compositionally biased region" description="Polar residues" evidence="1">
    <location>
        <begin position="647"/>
        <end position="656"/>
    </location>
</feature>
<dbReference type="PANTHER" id="PTHR14136">
    <property type="entry name" value="BTB_POZ DOMAIN-CONTAINING PROTEIN KCTD9"/>
    <property type="match status" value="1"/>
</dbReference>
<evidence type="ECO:0000256" key="2">
    <source>
        <dbReference type="SAM" id="Phobius"/>
    </source>
</evidence>
<accession>A0A1I7M5Q6</accession>
<dbReference type="AlphaFoldDB" id="A0A1I7M5Q6"/>
<reference evidence="4" key="1">
    <citation type="submission" date="2016-10" db="EMBL/GenBank/DDBJ databases">
        <authorList>
            <person name="Varghese N."/>
            <person name="Submissions S."/>
        </authorList>
    </citation>
    <scope>NUCLEOTIDE SEQUENCE [LARGE SCALE GENOMIC DNA]</scope>
    <source>
        <strain evidence="4">CGMCC 1.11014</strain>
    </source>
</reference>
<sequence length="656" mass="73475">MNIIARARRPIRRYSPTLRRSLHRNPSSDRASYSSNKLTDESLRQAAERSTASNRAYFISFLVILAYLLIIIAGTTDHMLLVPGANVRLPFVETEVSLLIFYFCSPLIILTIHFNLLQNLESHHVKLLAWQKGYPDQTVPRYLIDAFIYDLALLEREGQLTRSVRIFSGMLFQLLAPATLLVLLWRFSDYQSIGISSWHGLCLLFDLLLIGYFQRALNGKWRLPYFAWAMLILAAAQYSLLFYVLHTKNLPLPLQISMSDYENSNSSRIKRLKRVVIPFLNGEFSNLIMPRIEIDSYTSLTLDDKQPKLRMTFDGASDFSSWFLQSGTGLDLRNRNLIGAELQNADLRKSILESSQLQGANLAGARLAGANLYNAQLQGAILVGAQLQGASLREAHLQGASLYGAILQGTDLTSAQLHGANLTSAKLQGANFGGAQLQGATFNTKEINYNFSRENEYKQEIANGLAAIIQGEDDDETLTILQGAKMSDAQLLGARFNRRIIGQTIQKGSPDLKNNSVNWNEIVAMSGREKFRNAITKARERTAKPSPNLSLMETDYALSDALPDLCANSLLALTAGLKSGHQDFSEKPSANLINAFARLPEEPACKPHLREIVKWARGQNIAPEFYSSLEEHRKKRQREKSKEPNRKPTNTVDLVK</sequence>
<dbReference type="STRING" id="1035707.SAMN05216552_10613"/>
<feature type="transmembrane region" description="Helical" evidence="2">
    <location>
        <begin position="96"/>
        <end position="117"/>
    </location>
</feature>
<name>A0A1I7M5Q6_9BURK</name>
<keyword evidence="2" id="KW-0472">Membrane</keyword>
<feature type="transmembrane region" description="Helical" evidence="2">
    <location>
        <begin position="56"/>
        <end position="76"/>
    </location>
</feature>
<evidence type="ECO:0000256" key="1">
    <source>
        <dbReference type="SAM" id="MobiDB-lite"/>
    </source>
</evidence>
<evidence type="ECO:0000313" key="4">
    <source>
        <dbReference type="Proteomes" id="UP000199391"/>
    </source>
</evidence>
<dbReference type="InterPro" id="IPR001646">
    <property type="entry name" value="5peptide_repeat"/>
</dbReference>
<evidence type="ECO:0000313" key="3">
    <source>
        <dbReference type="EMBL" id="SFV17217.1"/>
    </source>
</evidence>
<dbReference type="Gene3D" id="2.160.20.80">
    <property type="entry name" value="E3 ubiquitin-protein ligase SopA"/>
    <property type="match status" value="2"/>
</dbReference>
<feature type="region of interest" description="Disordered" evidence="1">
    <location>
        <begin position="626"/>
        <end position="656"/>
    </location>
</feature>
<keyword evidence="4" id="KW-1185">Reference proteome</keyword>
<organism evidence="3 4">
    <name type="scientific">Pseudoduganella namucuonensis</name>
    <dbReference type="NCBI Taxonomy" id="1035707"/>
    <lineage>
        <taxon>Bacteria</taxon>
        <taxon>Pseudomonadati</taxon>
        <taxon>Pseudomonadota</taxon>
        <taxon>Betaproteobacteria</taxon>
        <taxon>Burkholderiales</taxon>
        <taxon>Oxalobacteraceae</taxon>
        <taxon>Telluria group</taxon>
        <taxon>Pseudoduganella</taxon>
    </lineage>
</organism>
<dbReference type="Pfam" id="PF00805">
    <property type="entry name" value="Pentapeptide"/>
    <property type="match status" value="2"/>
</dbReference>
<dbReference type="OrthoDB" id="12147at2"/>
<dbReference type="SUPFAM" id="SSF141571">
    <property type="entry name" value="Pentapeptide repeat-like"/>
    <property type="match status" value="1"/>
</dbReference>
<keyword evidence="2" id="KW-0812">Transmembrane</keyword>
<feature type="transmembrane region" description="Helical" evidence="2">
    <location>
        <begin position="193"/>
        <end position="213"/>
    </location>
</feature>
<keyword evidence="2" id="KW-1133">Transmembrane helix</keyword>
<feature type="transmembrane region" description="Helical" evidence="2">
    <location>
        <begin position="225"/>
        <end position="245"/>
    </location>
</feature>
<gene>
    <name evidence="3" type="ORF">SAMN05216552_10613</name>
</gene>
<dbReference type="InterPro" id="IPR051082">
    <property type="entry name" value="Pentapeptide-BTB/POZ_domain"/>
</dbReference>
<feature type="transmembrane region" description="Helical" evidence="2">
    <location>
        <begin position="166"/>
        <end position="187"/>
    </location>
</feature>
<proteinExistence type="predicted"/>
<dbReference type="Proteomes" id="UP000199391">
    <property type="component" value="Unassembled WGS sequence"/>
</dbReference>
<dbReference type="EMBL" id="FPBO01000061">
    <property type="protein sequence ID" value="SFV17217.1"/>
    <property type="molecule type" value="Genomic_DNA"/>
</dbReference>
<protein>
    <submittedName>
        <fullName evidence="3">Pentapeptide repeat-containing protein</fullName>
    </submittedName>
</protein>
<dbReference type="PANTHER" id="PTHR14136:SF17">
    <property type="entry name" value="BTB_POZ DOMAIN-CONTAINING PROTEIN KCTD9"/>
    <property type="match status" value="1"/>
</dbReference>